<evidence type="ECO:0000313" key="9">
    <source>
        <dbReference type="Proteomes" id="UP000583929"/>
    </source>
</evidence>
<evidence type="ECO:0000256" key="1">
    <source>
        <dbReference type="ARBA" id="ARBA00022737"/>
    </source>
</evidence>
<evidence type="ECO:0000259" key="7">
    <source>
        <dbReference type="Pfam" id="PF23598"/>
    </source>
</evidence>
<reference evidence="8 9" key="1">
    <citation type="journal article" date="2020" name="bioRxiv">
        <title>Sequence and annotation of 42 cannabis genomes reveals extensive copy number variation in cannabinoid synthesis and pathogen resistance genes.</title>
        <authorList>
            <person name="Mckernan K.J."/>
            <person name="Helbert Y."/>
            <person name="Kane L.T."/>
            <person name="Ebling H."/>
            <person name="Zhang L."/>
            <person name="Liu B."/>
            <person name="Eaton Z."/>
            <person name="Mclaughlin S."/>
            <person name="Kingan S."/>
            <person name="Baybayan P."/>
            <person name="Concepcion G."/>
            <person name="Jordan M."/>
            <person name="Riva A."/>
            <person name="Barbazuk W."/>
            <person name="Harkins T."/>
        </authorList>
    </citation>
    <scope>NUCLEOTIDE SEQUENCE [LARGE SCALE GENOMIC DNA]</scope>
    <source>
        <strain evidence="9">cv. Jamaican Lion 4</strain>
        <tissue evidence="8">Leaf</tissue>
    </source>
</reference>
<dbReference type="Pfam" id="PF18052">
    <property type="entry name" value="Rx_N"/>
    <property type="match status" value="1"/>
</dbReference>
<dbReference type="Proteomes" id="UP000583929">
    <property type="component" value="Unassembled WGS sequence"/>
</dbReference>
<organism evidence="8 9">
    <name type="scientific">Cannabis sativa</name>
    <name type="common">Hemp</name>
    <name type="synonym">Marijuana</name>
    <dbReference type="NCBI Taxonomy" id="3483"/>
    <lineage>
        <taxon>Eukaryota</taxon>
        <taxon>Viridiplantae</taxon>
        <taxon>Streptophyta</taxon>
        <taxon>Embryophyta</taxon>
        <taxon>Tracheophyta</taxon>
        <taxon>Spermatophyta</taxon>
        <taxon>Magnoliopsida</taxon>
        <taxon>eudicotyledons</taxon>
        <taxon>Gunneridae</taxon>
        <taxon>Pentapetalae</taxon>
        <taxon>rosids</taxon>
        <taxon>fabids</taxon>
        <taxon>Rosales</taxon>
        <taxon>Cannabaceae</taxon>
        <taxon>Cannabis</taxon>
    </lineage>
</organism>
<dbReference type="InterPro" id="IPR055414">
    <property type="entry name" value="LRR_R13L4/SHOC2-like"/>
</dbReference>
<evidence type="ECO:0000256" key="3">
    <source>
        <dbReference type="ARBA" id="ARBA00022821"/>
    </source>
</evidence>
<evidence type="ECO:0000259" key="6">
    <source>
        <dbReference type="Pfam" id="PF23559"/>
    </source>
</evidence>
<dbReference type="PANTHER" id="PTHR23155:SF1205">
    <property type="entry name" value="DISEASE RESISTANCE PROTEIN RPM1"/>
    <property type="match status" value="1"/>
</dbReference>
<dbReference type="InterPro" id="IPR042197">
    <property type="entry name" value="Apaf_helical"/>
</dbReference>
<dbReference type="CDD" id="cd14798">
    <property type="entry name" value="RX-CC_like"/>
    <property type="match status" value="1"/>
</dbReference>
<evidence type="ECO:0000259" key="5">
    <source>
        <dbReference type="Pfam" id="PF18052"/>
    </source>
</evidence>
<name>A0A7J6GSR4_CANSA</name>
<keyword evidence="3" id="KW-0611">Plant defense</keyword>
<dbReference type="InterPro" id="IPR002182">
    <property type="entry name" value="NB-ARC"/>
</dbReference>
<feature type="domain" description="Disease resistance N-terminal" evidence="5">
    <location>
        <begin position="18"/>
        <end position="103"/>
    </location>
</feature>
<accession>A0A7J6GSR4</accession>
<evidence type="ECO:0000256" key="2">
    <source>
        <dbReference type="ARBA" id="ARBA00022741"/>
    </source>
</evidence>
<dbReference type="Pfam" id="PF23598">
    <property type="entry name" value="LRR_14"/>
    <property type="match status" value="1"/>
</dbReference>
<comment type="caution">
    <text evidence="8">The sequence shown here is derived from an EMBL/GenBank/DDBJ whole genome shotgun (WGS) entry which is preliminary data.</text>
</comment>
<dbReference type="GO" id="GO:0043531">
    <property type="term" value="F:ADP binding"/>
    <property type="evidence" value="ECO:0007669"/>
    <property type="project" value="InterPro"/>
</dbReference>
<gene>
    <name evidence="8" type="ORF">G4B88_031109</name>
</gene>
<dbReference type="InterPro" id="IPR044974">
    <property type="entry name" value="Disease_R_plants"/>
</dbReference>
<dbReference type="Gene3D" id="1.10.10.10">
    <property type="entry name" value="Winged helix-like DNA-binding domain superfamily/Winged helix DNA-binding domain"/>
    <property type="match status" value="1"/>
</dbReference>
<dbReference type="EMBL" id="JAATIQ010000084">
    <property type="protein sequence ID" value="KAF4385974.1"/>
    <property type="molecule type" value="Genomic_DNA"/>
</dbReference>
<dbReference type="InterPro" id="IPR032675">
    <property type="entry name" value="LRR_dom_sf"/>
</dbReference>
<dbReference type="FunFam" id="3.40.50.300:FF:001091">
    <property type="entry name" value="Probable disease resistance protein At1g61300"/>
    <property type="match status" value="1"/>
</dbReference>
<dbReference type="GO" id="GO:0098542">
    <property type="term" value="P:defense response to other organism"/>
    <property type="evidence" value="ECO:0007669"/>
    <property type="project" value="TreeGrafter"/>
</dbReference>
<dbReference type="Gene3D" id="1.10.8.430">
    <property type="entry name" value="Helical domain of apoptotic protease-activating factors"/>
    <property type="match status" value="1"/>
</dbReference>
<evidence type="ECO:0000259" key="4">
    <source>
        <dbReference type="Pfam" id="PF00931"/>
    </source>
</evidence>
<dbReference type="Gene3D" id="1.20.5.4130">
    <property type="match status" value="1"/>
</dbReference>
<dbReference type="FunFam" id="1.10.10.10:FF:000322">
    <property type="entry name" value="Probable disease resistance protein At1g63360"/>
    <property type="match status" value="1"/>
</dbReference>
<evidence type="ECO:0008006" key="10">
    <source>
        <dbReference type="Google" id="ProtNLM"/>
    </source>
</evidence>
<evidence type="ECO:0000313" key="8">
    <source>
        <dbReference type="EMBL" id="KAF4385974.1"/>
    </source>
</evidence>
<dbReference type="InterPro" id="IPR027417">
    <property type="entry name" value="P-loop_NTPase"/>
</dbReference>
<dbReference type="Pfam" id="PF23559">
    <property type="entry name" value="WHD_DRP"/>
    <property type="match status" value="1"/>
</dbReference>
<dbReference type="PRINTS" id="PR00364">
    <property type="entry name" value="DISEASERSIST"/>
</dbReference>
<dbReference type="Gene3D" id="3.80.10.10">
    <property type="entry name" value="Ribonuclease Inhibitor"/>
    <property type="match status" value="1"/>
</dbReference>
<dbReference type="Gene3D" id="3.40.50.300">
    <property type="entry name" value="P-loop containing nucleotide triphosphate hydrolases"/>
    <property type="match status" value="1"/>
</dbReference>
<feature type="domain" description="NB-ARC" evidence="4">
    <location>
        <begin position="184"/>
        <end position="366"/>
    </location>
</feature>
<dbReference type="InterPro" id="IPR041118">
    <property type="entry name" value="Rx_N"/>
</dbReference>
<keyword evidence="2" id="KW-0547">Nucleotide-binding</keyword>
<keyword evidence="1" id="KW-0677">Repeat</keyword>
<dbReference type="SUPFAM" id="SSF52058">
    <property type="entry name" value="L domain-like"/>
    <property type="match status" value="1"/>
</dbReference>
<keyword evidence="9" id="KW-1185">Reference proteome</keyword>
<dbReference type="AlphaFoldDB" id="A0A7J6GSR4"/>
<dbReference type="Pfam" id="PF00931">
    <property type="entry name" value="NB-ARC"/>
    <property type="match status" value="1"/>
</dbReference>
<protein>
    <recommendedName>
        <fullName evidence="10">Disease resistance protein RPM1-like</fullName>
    </recommendedName>
</protein>
<feature type="domain" description="Disease resistance R13L4/SHOC-2-like LRR" evidence="7">
    <location>
        <begin position="568"/>
        <end position="892"/>
    </location>
</feature>
<dbReference type="InterPro" id="IPR036388">
    <property type="entry name" value="WH-like_DNA-bd_sf"/>
</dbReference>
<dbReference type="InterPro" id="IPR038005">
    <property type="entry name" value="RX-like_CC"/>
</dbReference>
<sequence>MPALQPMKRSKQVMAESVVSFLLGKLSTLLEDEVKLISQFRNEVVFVKNELDRIRAFLRSADTAEDDDEEIKVWVKQVRDVAYDAEDIIDDFLYRFKQSKRHGGFYAYLSKMVRGIKNLKARHRIAYQLQCIKLRVTDISEGHKRYGFKELGSSSSYGTKPCYFYELRNDARLLEDAQLVGIESQKQDLSSFLMANSNCSQLQVAAVVGMGGLGKTTLVSSVYKDIQVRNHFHQLQAWVTVSQLFKLDEVLRQIIQQFFKAMNQLVPDEVENSTDTHLLKKTIVDFLSDKRYLVVLDDIWDVDVWEALKVSFRNNKNDSRVMITTRNVDVASSSTKDLGGKTLILTPLTNDDSWTLFCAKAFQGSSCPSHLEKISRNILKRCEGLPLAIVAIGSMLATKDINKEDEWEIIDRSLRAELHGNRKLKGMQAILSLSFNDLPYHLKHCFMYISLFPEDYLIKRNVLIRLWIAEGFIEEMEGRTLEEVANGCLNELLNRSLCQVNERYRDGRIKSCRVHDILRETMLLKSKEQSFAVVTNKESNRRLPERVRRLSLHEGTKIDPFGDNELSQLRSLLVFTKEIHVWNNFKSSFFEEGSRLLKVLDCTYAPMTTFPQHITKLYHLRYLSLRGTNVSSIPPSISNLQHLETLDLKSTLVRQLPNEILRLHCLRNLTIYDHKGSGFKALKGMNSLSSLRKLCFVEAKLGDTELLVSIQKLTQLTNLGILKLGVEHRDALFSSLHELKYLRSLHLYSRTEDEEEVFNLQLKSLSSLRLLQRLYIRGCVEKSVEGLQDLTNLSKIRLVGCKLQVDPLKSLQDLPNLVSLELFKGAYDGESLCFKAWSFLKLKKLYIDEMDKLRRVIVEDKALSHLKIMWLKDCKLVNKLPLGIEHLRSLEVLNLINLGVELIETIYNGSQHENYLKVKHISNVFIGKWNIETGFQGQRL</sequence>
<proteinExistence type="predicted"/>
<dbReference type="InterPro" id="IPR058922">
    <property type="entry name" value="WHD_DRP"/>
</dbReference>
<dbReference type="SUPFAM" id="SSF52540">
    <property type="entry name" value="P-loop containing nucleoside triphosphate hydrolases"/>
    <property type="match status" value="1"/>
</dbReference>
<dbReference type="PANTHER" id="PTHR23155">
    <property type="entry name" value="DISEASE RESISTANCE PROTEIN RP"/>
    <property type="match status" value="1"/>
</dbReference>
<feature type="domain" description="Disease resistance protein winged helix" evidence="6">
    <location>
        <begin position="451"/>
        <end position="519"/>
    </location>
</feature>